<accession>A0A4Y2CDI1</accession>
<dbReference type="Proteomes" id="UP000499080">
    <property type="component" value="Unassembled WGS sequence"/>
</dbReference>
<reference evidence="1 2" key="1">
    <citation type="journal article" date="2019" name="Sci. Rep.">
        <title>Orb-weaving spider Araneus ventricosus genome elucidates the spidroin gene catalogue.</title>
        <authorList>
            <person name="Kono N."/>
            <person name="Nakamura H."/>
            <person name="Ohtoshi R."/>
            <person name="Moran D.A.P."/>
            <person name="Shinohara A."/>
            <person name="Yoshida Y."/>
            <person name="Fujiwara M."/>
            <person name="Mori M."/>
            <person name="Tomita M."/>
            <person name="Arakawa K."/>
        </authorList>
    </citation>
    <scope>NUCLEOTIDE SEQUENCE [LARGE SCALE GENOMIC DNA]</scope>
</reference>
<dbReference type="EMBL" id="BGPR01162834">
    <property type="protein sequence ID" value="GBM02299.1"/>
    <property type="molecule type" value="Genomic_DNA"/>
</dbReference>
<evidence type="ECO:0000313" key="1">
    <source>
        <dbReference type="EMBL" id="GBM02299.1"/>
    </source>
</evidence>
<keyword evidence="2" id="KW-1185">Reference proteome</keyword>
<proteinExistence type="predicted"/>
<comment type="caution">
    <text evidence="1">The sequence shown here is derived from an EMBL/GenBank/DDBJ whole genome shotgun (WGS) entry which is preliminary data.</text>
</comment>
<organism evidence="1 2">
    <name type="scientific">Araneus ventricosus</name>
    <name type="common">Orbweaver spider</name>
    <name type="synonym">Epeira ventricosa</name>
    <dbReference type="NCBI Taxonomy" id="182803"/>
    <lineage>
        <taxon>Eukaryota</taxon>
        <taxon>Metazoa</taxon>
        <taxon>Ecdysozoa</taxon>
        <taxon>Arthropoda</taxon>
        <taxon>Chelicerata</taxon>
        <taxon>Arachnida</taxon>
        <taxon>Araneae</taxon>
        <taxon>Araneomorphae</taxon>
        <taxon>Entelegynae</taxon>
        <taxon>Araneoidea</taxon>
        <taxon>Araneidae</taxon>
        <taxon>Araneus</taxon>
    </lineage>
</organism>
<dbReference type="OrthoDB" id="6437663at2759"/>
<protein>
    <submittedName>
        <fullName evidence="1">Uncharacterized protein</fullName>
    </submittedName>
</protein>
<sequence>MAASYVESRIVVPFKPTFTDMSLAKTAIALLSEFNIQILWKVFSKMVYGNLPELEGSSENSPFLLNRVKEKILLVPTNLRQNLWEAVERVQEEVHKWMHDHRYVPGLDHTKFPFFWRSDGTIDRAKTAQDLVGNQTMDIKTRFEIACKYCLVNSVETLWAELEAISETENFETPYNGIVYFWITWMREASHVPWAQAAHEYLDPQWFLLGSVPRFTSLFQALMPGCRGKFFKYLYLSDDDDIRFCLYTVTQEEQETIMTLLASRVLGIHMQWPLASLFLETAEKAWKFLNNSSYFNVLMKLLSCENVTDIDYEHLAVEFWKHSPCQFKENAKSSVRVSEKLKFLEERRKKRKAVDADGGSYKRFKKYV</sequence>
<name>A0A4Y2CDI1_ARAVE</name>
<evidence type="ECO:0000313" key="2">
    <source>
        <dbReference type="Proteomes" id="UP000499080"/>
    </source>
</evidence>
<gene>
    <name evidence="1" type="ORF">AVEN_240500_1</name>
</gene>
<dbReference type="AlphaFoldDB" id="A0A4Y2CDI1"/>